<dbReference type="SUPFAM" id="SSF56281">
    <property type="entry name" value="Metallo-hydrolase/oxidoreductase"/>
    <property type="match status" value="1"/>
</dbReference>
<organism evidence="2 3">
    <name type="scientific">Kinneretia aquatilis</name>
    <dbReference type="NCBI Taxonomy" id="2070761"/>
    <lineage>
        <taxon>Bacteria</taxon>
        <taxon>Pseudomonadati</taxon>
        <taxon>Pseudomonadota</taxon>
        <taxon>Betaproteobacteria</taxon>
        <taxon>Burkholderiales</taxon>
        <taxon>Sphaerotilaceae</taxon>
        <taxon>Roseateles</taxon>
    </lineage>
</organism>
<name>A0A2N8L3M6_9BURK</name>
<dbReference type="PANTHER" id="PTHR42951:SF22">
    <property type="entry name" value="METALLO BETA-LACTAMASE SUPERFAMILY LIPOPROTEIN"/>
    <property type="match status" value="1"/>
</dbReference>
<dbReference type="RefSeq" id="WP_102766438.1">
    <property type="nucleotide sequence ID" value="NZ_POSP01000001.1"/>
</dbReference>
<accession>A0A2N8L3M6</accession>
<dbReference type="AlphaFoldDB" id="A0A2N8L3M6"/>
<keyword evidence="2" id="KW-0378">Hydrolase</keyword>
<dbReference type="CDD" id="cd07726">
    <property type="entry name" value="ST1585-like_MBL-fold"/>
    <property type="match status" value="1"/>
</dbReference>
<evidence type="ECO:0000313" key="3">
    <source>
        <dbReference type="Proteomes" id="UP000235916"/>
    </source>
</evidence>
<dbReference type="InterPro" id="IPR050855">
    <property type="entry name" value="NDM-1-like"/>
</dbReference>
<protein>
    <submittedName>
        <fullName evidence="2">MBL fold metallo-hydrolase</fullName>
    </submittedName>
</protein>
<proteinExistence type="predicted"/>
<reference evidence="2 3" key="1">
    <citation type="submission" date="2018-01" db="EMBL/GenBank/DDBJ databases">
        <title>Draft genome sequence of Paucibacter aquatile CR182 isolated from freshwater of the Nakdong River.</title>
        <authorList>
            <person name="Choi A."/>
            <person name="Chung E.J."/>
        </authorList>
    </citation>
    <scope>NUCLEOTIDE SEQUENCE [LARGE SCALE GENOMIC DNA]</scope>
    <source>
        <strain evidence="2 3">CR182</strain>
    </source>
</reference>
<dbReference type="InterPro" id="IPR001279">
    <property type="entry name" value="Metallo-B-lactamas"/>
</dbReference>
<dbReference type="EMBL" id="POSP01000001">
    <property type="protein sequence ID" value="PND40304.1"/>
    <property type="molecule type" value="Genomic_DNA"/>
</dbReference>
<dbReference type="Gene3D" id="3.60.15.10">
    <property type="entry name" value="Ribonuclease Z/Hydroxyacylglutathione hydrolase-like"/>
    <property type="match status" value="1"/>
</dbReference>
<evidence type="ECO:0000259" key="1">
    <source>
        <dbReference type="SMART" id="SM00849"/>
    </source>
</evidence>
<dbReference type="OrthoDB" id="9784009at2"/>
<dbReference type="SMART" id="SM00849">
    <property type="entry name" value="Lactamase_B"/>
    <property type="match status" value="1"/>
</dbReference>
<dbReference type="InterPro" id="IPR036866">
    <property type="entry name" value="RibonucZ/Hydroxyglut_hydro"/>
</dbReference>
<dbReference type="PANTHER" id="PTHR42951">
    <property type="entry name" value="METALLO-BETA-LACTAMASE DOMAIN-CONTAINING"/>
    <property type="match status" value="1"/>
</dbReference>
<evidence type="ECO:0000313" key="2">
    <source>
        <dbReference type="EMBL" id="PND40304.1"/>
    </source>
</evidence>
<dbReference type="Proteomes" id="UP000235916">
    <property type="component" value="Unassembled WGS sequence"/>
</dbReference>
<comment type="caution">
    <text evidence="2">The sequence shown here is derived from an EMBL/GenBank/DDBJ whole genome shotgun (WGS) entry which is preliminary data.</text>
</comment>
<feature type="domain" description="Metallo-beta-lactamase" evidence="1">
    <location>
        <begin position="24"/>
        <end position="229"/>
    </location>
</feature>
<dbReference type="InterPro" id="IPR037482">
    <property type="entry name" value="ST1585_MBL-fold"/>
</dbReference>
<keyword evidence="3" id="KW-1185">Reference proteome</keyword>
<sequence length="323" mass="35154">MHDFVQPLGHGIYAIDTGFQRPQFDAAYLMVEAGRAAFIDTGTNHAVPRLLAALGDLGLSPEAVDWVIPTHVHLDHAGGVGQLMQSLPQARLVVHPRGLRHLIDPTALYMGAKAVYGEAEMQRSYGRLVPVPAERSQASSDGETLHLAGRPLLLLDTPGHARHHHCIWDAHSRGCFTGDTFGLSYREFDTPQGAWALPTSTPVQFEPEALRASMDRLLALQPTQMFLTHYSRVGGSVAEVQRLGQLLREQIDEMVALAHAAPFGASPERHAFLKTGLEAIYLPRLHAHGCTQSLVAQLGLLEMDIELNAQGLGVYLDKRAAAA</sequence>
<gene>
    <name evidence="2" type="ORF">C1O66_02700</name>
</gene>
<dbReference type="Pfam" id="PF00753">
    <property type="entry name" value="Lactamase_B"/>
    <property type="match status" value="1"/>
</dbReference>
<dbReference type="GO" id="GO:0016787">
    <property type="term" value="F:hydrolase activity"/>
    <property type="evidence" value="ECO:0007669"/>
    <property type="project" value="UniProtKB-KW"/>
</dbReference>